<name>A0A9E7TKW2_9EURY</name>
<dbReference type="GO" id="GO:0009307">
    <property type="term" value="P:DNA restriction-modification system"/>
    <property type="evidence" value="ECO:0007669"/>
    <property type="project" value="InterPro"/>
</dbReference>
<proteinExistence type="inferred from homology"/>
<dbReference type="REBASE" id="651330">
    <property type="entry name" value="M.Men3599ORF3315P"/>
</dbReference>
<evidence type="ECO:0000256" key="1">
    <source>
        <dbReference type="ARBA" id="ARBA00006594"/>
    </source>
</evidence>
<feature type="compositionally biased region" description="Polar residues" evidence="7">
    <location>
        <begin position="1"/>
        <end position="10"/>
    </location>
</feature>
<dbReference type="GO" id="GO:0009007">
    <property type="term" value="F:site-specific DNA-methyltransferase (adenine-specific) activity"/>
    <property type="evidence" value="ECO:0007669"/>
    <property type="project" value="UniProtKB-EC"/>
</dbReference>
<reference evidence="8" key="1">
    <citation type="submission" date="2022-04" db="EMBL/GenBank/DDBJ databases">
        <title>Complete genome of Methanoplanus endosymbiosus DSM 3599.</title>
        <authorList>
            <person name="Chen S.-C."/>
            <person name="You Y.-T."/>
            <person name="Zhou Y.-Z."/>
            <person name="Lai M.-C."/>
        </authorList>
    </citation>
    <scope>NUCLEOTIDE SEQUENCE</scope>
    <source>
        <strain evidence="8">DSM 3599</strain>
    </source>
</reference>
<keyword evidence="9" id="KW-1185">Reference proteome</keyword>
<evidence type="ECO:0000256" key="6">
    <source>
        <dbReference type="ARBA" id="ARBA00047942"/>
    </source>
</evidence>
<dbReference type="RefSeq" id="WP_257743304.1">
    <property type="nucleotide sequence ID" value="NZ_CP096115.1"/>
</dbReference>
<dbReference type="AlphaFoldDB" id="A0A9E7TKW2"/>
<feature type="region of interest" description="Disordered" evidence="7">
    <location>
        <begin position="1"/>
        <end position="22"/>
    </location>
</feature>
<gene>
    <name evidence="8" type="ORF">L6E24_03315</name>
</gene>
<comment type="similarity">
    <text evidence="1">Belongs to the N(4)/N(6)-methyltransferase family.</text>
</comment>
<dbReference type="EMBL" id="CP096115">
    <property type="protein sequence ID" value="UUX93164.1"/>
    <property type="molecule type" value="Genomic_DNA"/>
</dbReference>
<dbReference type="Gene3D" id="3.40.50.150">
    <property type="entry name" value="Vaccinia Virus protein VP39"/>
    <property type="match status" value="1"/>
</dbReference>
<organism evidence="8 9">
    <name type="scientific">Methanoplanus endosymbiosus</name>
    <dbReference type="NCBI Taxonomy" id="33865"/>
    <lineage>
        <taxon>Archaea</taxon>
        <taxon>Methanobacteriati</taxon>
        <taxon>Methanobacteriota</taxon>
        <taxon>Stenosarchaea group</taxon>
        <taxon>Methanomicrobia</taxon>
        <taxon>Methanomicrobiales</taxon>
        <taxon>Methanomicrobiaceae</taxon>
        <taxon>Methanoplanus</taxon>
    </lineage>
</organism>
<keyword evidence="5" id="KW-0949">S-adenosyl-L-methionine</keyword>
<sequence length="406" mass="47555">MSASKQQQITDAGEDHHLTNSEYSEIPVDFRNSEEENRDLCNNNNYHHDDHNNNLPMNNNCRKNHPFPATRYQGSKAKISGWIWESIKDIEFDTVLDAFGGTGCISHMLKRKDKTVTYNDILKFNHIIGKALIENDNITLTGPDIEILLRKDEKREYPAFIQENFRDIFYLDAENAWLDMVIKNISHLDGEYKQSLAYFALFQSCIIKRPYNLFHRANLNVRTSDVKRSFGNKTTWDRPFEELFIKFITEANNAVFSNKKPCRSINCDAQKIPENNYDLIYIDTPYISSKGVGVDYIDFYHFLEGMTDYETWENKILKRYKHLPIDGRGENVWADKKRIYGAFEDLIRKYKDSVLIISYRSDGIPTEDEIRNLLNKYKGSVCEVRNTDYRYALSNKKTSEILFIAE</sequence>
<evidence type="ECO:0000313" key="9">
    <source>
        <dbReference type="Proteomes" id="UP001060368"/>
    </source>
</evidence>
<evidence type="ECO:0000256" key="2">
    <source>
        <dbReference type="ARBA" id="ARBA00011900"/>
    </source>
</evidence>
<accession>A0A9E7TKW2</accession>
<dbReference type="InterPro" id="IPR012327">
    <property type="entry name" value="MeTrfase_D12"/>
</dbReference>
<dbReference type="Pfam" id="PF02086">
    <property type="entry name" value="MethyltransfD12"/>
    <property type="match status" value="1"/>
</dbReference>
<evidence type="ECO:0000256" key="4">
    <source>
        <dbReference type="ARBA" id="ARBA00022679"/>
    </source>
</evidence>
<evidence type="ECO:0000256" key="7">
    <source>
        <dbReference type="SAM" id="MobiDB-lite"/>
    </source>
</evidence>
<dbReference type="KEGG" id="mend:L6E24_03315"/>
<protein>
    <recommendedName>
        <fullName evidence="2">site-specific DNA-methyltransferase (adenine-specific)</fullName>
        <ecNumber evidence="2">2.1.1.72</ecNumber>
    </recommendedName>
</protein>
<comment type="catalytic activity">
    <reaction evidence="6">
        <text>a 2'-deoxyadenosine in DNA + S-adenosyl-L-methionine = an N(6)-methyl-2'-deoxyadenosine in DNA + S-adenosyl-L-homocysteine + H(+)</text>
        <dbReference type="Rhea" id="RHEA:15197"/>
        <dbReference type="Rhea" id="RHEA-COMP:12418"/>
        <dbReference type="Rhea" id="RHEA-COMP:12419"/>
        <dbReference type="ChEBI" id="CHEBI:15378"/>
        <dbReference type="ChEBI" id="CHEBI:57856"/>
        <dbReference type="ChEBI" id="CHEBI:59789"/>
        <dbReference type="ChEBI" id="CHEBI:90615"/>
        <dbReference type="ChEBI" id="CHEBI:90616"/>
        <dbReference type="EC" id="2.1.1.72"/>
    </reaction>
</comment>
<evidence type="ECO:0000256" key="3">
    <source>
        <dbReference type="ARBA" id="ARBA00022603"/>
    </source>
</evidence>
<dbReference type="EC" id="2.1.1.72" evidence="2"/>
<dbReference type="SUPFAM" id="SSF53335">
    <property type="entry name" value="S-adenosyl-L-methionine-dependent methyltransferases"/>
    <property type="match status" value="1"/>
</dbReference>
<dbReference type="GeneID" id="74306692"/>
<evidence type="ECO:0000256" key="5">
    <source>
        <dbReference type="ARBA" id="ARBA00022691"/>
    </source>
</evidence>
<dbReference type="InterPro" id="IPR029063">
    <property type="entry name" value="SAM-dependent_MTases_sf"/>
</dbReference>
<dbReference type="Gene3D" id="1.10.1020.10">
    <property type="entry name" value="Adenine-specific Methyltransferase, Domain 2"/>
    <property type="match status" value="1"/>
</dbReference>
<keyword evidence="3 8" id="KW-0489">Methyltransferase</keyword>
<keyword evidence="4" id="KW-0808">Transferase</keyword>
<dbReference type="GO" id="GO:0032259">
    <property type="term" value="P:methylation"/>
    <property type="evidence" value="ECO:0007669"/>
    <property type="project" value="UniProtKB-KW"/>
</dbReference>
<evidence type="ECO:0000313" key="8">
    <source>
        <dbReference type="EMBL" id="UUX93164.1"/>
    </source>
</evidence>
<dbReference type="Proteomes" id="UP001060368">
    <property type="component" value="Chromosome"/>
</dbReference>
<dbReference type="InterPro" id="IPR023095">
    <property type="entry name" value="Ade_MeTrfase_dom_2"/>
</dbReference>